<keyword evidence="2 4" id="KW-0812">Transmembrane</keyword>
<dbReference type="GO" id="GO:0016020">
    <property type="term" value="C:membrane"/>
    <property type="evidence" value="ECO:0007669"/>
    <property type="project" value="UniProtKB-SubCell"/>
</dbReference>
<evidence type="ECO:0000256" key="3">
    <source>
        <dbReference type="ARBA" id="ARBA00022989"/>
    </source>
</evidence>
<comment type="caution">
    <text evidence="5">The sequence shown here is derived from an EMBL/GenBank/DDBJ whole genome shotgun (WGS) entry which is preliminary data.</text>
</comment>
<gene>
    <name evidence="5" type="ORF">CTEN210_12895</name>
</gene>
<evidence type="ECO:0000256" key="2">
    <source>
        <dbReference type="ARBA" id="ARBA00022692"/>
    </source>
</evidence>
<evidence type="ECO:0000313" key="5">
    <source>
        <dbReference type="EMBL" id="GFH56419.1"/>
    </source>
</evidence>
<dbReference type="GO" id="GO:0016757">
    <property type="term" value="F:glycosyltransferase activity"/>
    <property type="evidence" value="ECO:0007669"/>
    <property type="project" value="TreeGrafter"/>
</dbReference>
<dbReference type="Proteomes" id="UP001054902">
    <property type="component" value="Unassembled WGS sequence"/>
</dbReference>
<accession>A0AAD3HAX7</accession>
<sequence length="405" mass="47251">MTYSYDHGECVFEHHKHILSMTRFNNFKILCLVLITNAASIFTILNVDLQIYDEKSTKTVRTSCIQRAPAPIVEEEDDDDDIPRAVSTHNKLNKTEPPIVTSNITDIQDKDTVVLTTTRQRDTVAICAIQKGALTFIDEWIDYNLAIGFDQIYLYDNSPDFELEQWYKEKNYTKVDVTHFPGKVKQLPAYNDCIERIKGQVEGDKPKHKWIAFIDLDEFIVLKKHESILELLQEKAQGERIGGLALNWYIFGYNNETKYRPLPLTKRFQMRANETDPQVKVILRTDQIGNGGGFKNPHSYRYRNWSLTFDTNGKWLLRKDWINLNGPSDVAVIHHYQTKSLEEFMSRCKRGRADLQQVDANEEACKSEEGILELWKNETQVFDDSAWQTLKTRVPKYRIFYEDTM</sequence>
<dbReference type="Pfam" id="PF13704">
    <property type="entry name" value="Glyco_tranf_2_4"/>
    <property type="match status" value="1"/>
</dbReference>
<dbReference type="EMBL" id="BLLK01000052">
    <property type="protein sequence ID" value="GFH56419.1"/>
    <property type="molecule type" value="Genomic_DNA"/>
</dbReference>
<name>A0AAD3HAX7_9STRA</name>
<comment type="subcellular location">
    <subcellularLocation>
        <location evidence="1">Membrane</location>
        <topology evidence="1">Single-pass membrane protein</topology>
    </subcellularLocation>
</comment>
<evidence type="ECO:0000256" key="4">
    <source>
        <dbReference type="SAM" id="Phobius"/>
    </source>
</evidence>
<protein>
    <recommendedName>
        <fullName evidence="7">Glycosyltransferase family 92 protein</fullName>
    </recommendedName>
</protein>
<dbReference type="AlphaFoldDB" id="A0AAD3HAX7"/>
<dbReference type="PANTHER" id="PTHR21461">
    <property type="entry name" value="GLYCOSYLTRANSFERASE FAMILY 92 PROTEIN"/>
    <property type="match status" value="1"/>
</dbReference>
<keyword evidence="4" id="KW-0472">Membrane</keyword>
<evidence type="ECO:0000313" key="6">
    <source>
        <dbReference type="Proteomes" id="UP001054902"/>
    </source>
</evidence>
<evidence type="ECO:0000256" key="1">
    <source>
        <dbReference type="ARBA" id="ARBA00004167"/>
    </source>
</evidence>
<organism evidence="5 6">
    <name type="scientific">Chaetoceros tenuissimus</name>
    <dbReference type="NCBI Taxonomy" id="426638"/>
    <lineage>
        <taxon>Eukaryota</taxon>
        <taxon>Sar</taxon>
        <taxon>Stramenopiles</taxon>
        <taxon>Ochrophyta</taxon>
        <taxon>Bacillariophyta</taxon>
        <taxon>Coscinodiscophyceae</taxon>
        <taxon>Chaetocerotophycidae</taxon>
        <taxon>Chaetocerotales</taxon>
        <taxon>Chaetocerotaceae</taxon>
        <taxon>Chaetoceros</taxon>
    </lineage>
</organism>
<evidence type="ECO:0008006" key="7">
    <source>
        <dbReference type="Google" id="ProtNLM"/>
    </source>
</evidence>
<keyword evidence="6" id="KW-1185">Reference proteome</keyword>
<keyword evidence="3 4" id="KW-1133">Transmembrane helix</keyword>
<proteinExistence type="predicted"/>
<feature type="transmembrane region" description="Helical" evidence="4">
    <location>
        <begin position="29"/>
        <end position="47"/>
    </location>
</feature>
<reference evidence="5 6" key="1">
    <citation type="journal article" date="2021" name="Sci. Rep.">
        <title>The genome of the diatom Chaetoceros tenuissimus carries an ancient integrated fragment of an extant virus.</title>
        <authorList>
            <person name="Hongo Y."/>
            <person name="Kimura K."/>
            <person name="Takaki Y."/>
            <person name="Yoshida Y."/>
            <person name="Baba S."/>
            <person name="Kobayashi G."/>
            <person name="Nagasaki K."/>
            <person name="Hano T."/>
            <person name="Tomaru Y."/>
        </authorList>
    </citation>
    <scope>NUCLEOTIDE SEQUENCE [LARGE SCALE GENOMIC DNA]</scope>
    <source>
        <strain evidence="5 6">NIES-3715</strain>
    </source>
</reference>
<dbReference type="PANTHER" id="PTHR21461:SF69">
    <property type="entry name" value="GLYCOSYLTRANSFERASE FAMILY 92 PROTEIN"/>
    <property type="match status" value="1"/>
</dbReference>
<dbReference type="GO" id="GO:0005737">
    <property type="term" value="C:cytoplasm"/>
    <property type="evidence" value="ECO:0007669"/>
    <property type="project" value="TreeGrafter"/>
</dbReference>